<dbReference type="InterPro" id="IPR000223">
    <property type="entry name" value="Pept_S26A_signal_pept_1"/>
</dbReference>
<keyword evidence="9" id="KW-1185">Reference proteome</keyword>
<dbReference type="EMBL" id="CP126114">
    <property type="protein sequence ID" value="WHY85756.1"/>
    <property type="molecule type" value="Genomic_DNA"/>
</dbReference>
<dbReference type="CDD" id="cd06530">
    <property type="entry name" value="S26_SPase_I"/>
    <property type="match status" value="1"/>
</dbReference>
<sequence>MKKRLVIGAIVAGFTILLLTRCFNVGMVDVSGSAMVPTIQDKDRLGVDKGYYKNHKVERGDIILYNFDGMMNVKRVVGLPGEFLQLKDGQLLTDGEPKNGKYNDDAIVDSKLEEGITLGGDEYFIMGDNHRYSKDSRHFGPIKKENIIGKVIKIKAK</sequence>
<proteinExistence type="inferred from homology"/>
<dbReference type="RefSeq" id="WP_066092725.1">
    <property type="nucleotide sequence ID" value="NZ_CP126114.1"/>
</dbReference>
<dbReference type="PROSITE" id="PS00760">
    <property type="entry name" value="SPASE_I_2"/>
    <property type="match status" value="1"/>
</dbReference>
<dbReference type="GO" id="GO:0004252">
    <property type="term" value="F:serine-type endopeptidase activity"/>
    <property type="evidence" value="ECO:0007669"/>
    <property type="project" value="InterPro"/>
</dbReference>
<dbReference type="Proteomes" id="UP001178288">
    <property type="component" value="Chromosome"/>
</dbReference>
<keyword evidence="6" id="KW-0645">Protease</keyword>
<organism evidence="8 9">
    <name type="scientific">Neobacillus novalis</name>
    <dbReference type="NCBI Taxonomy" id="220687"/>
    <lineage>
        <taxon>Bacteria</taxon>
        <taxon>Bacillati</taxon>
        <taxon>Bacillota</taxon>
        <taxon>Bacilli</taxon>
        <taxon>Bacillales</taxon>
        <taxon>Bacillaceae</taxon>
        <taxon>Neobacillus</taxon>
    </lineage>
</organism>
<dbReference type="InterPro" id="IPR019757">
    <property type="entry name" value="Pept_S26A_signal_pept_1_Lys-AS"/>
</dbReference>
<comment type="subcellular location">
    <subcellularLocation>
        <location evidence="2">Cell membrane</location>
        <topology evidence="2">Single-pass type II membrane protein</topology>
    </subcellularLocation>
    <subcellularLocation>
        <location evidence="6">Membrane</location>
        <topology evidence="6">Single-pass type II membrane protein</topology>
    </subcellularLocation>
</comment>
<reference evidence="8" key="1">
    <citation type="submission" date="2023-05" db="EMBL/GenBank/DDBJ databases">
        <title>Comparative genomics of Bacillaceae isolates and their secondary metabolite potential.</title>
        <authorList>
            <person name="Song L."/>
            <person name="Nielsen L.J."/>
            <person name="Mohite O."/>
            <person name="Xu X."/>
            <person name="Weber T."/>
            <person name="Kovacs A.T."/>
        </authorList>
    </citation>
    <scope>NUCLEOTIDE SEQUENCE</scope>
    <source>
        <strain evidence="8">XLM17</strain>
    </source>
</reference>
<dbReference type="EC" id="3.4.21.89" evidence="4 6"/>
<dbReference type="InterPro" id="IPR019533">
    <property type="entry name" value="Peptidase_S26"/>
</dbReference>
<dbReference type="AlphaFoldDB" id="A0AA95ML86"/>
<evidence type="ECO:0000256" key="2">
    <source>
        <dbReference type="ARBA" id="ARBA00004401"/>
    </source>
</evidence>
<accession>A0AA95ML86</accession>
<feature type="domain" description="Peptidase S26" evidence="7">
    <location>
        <begin position="7"/>
        <end position="152"/>
    </location>
</feature>
<comment type="catalytic activity">
    <reaction evidence="1 6">
        <text>Cleavage of hydrophobic, N-terminal signal or leader sequences from secreted and periplasmic proteins.</text>
        <dbReference type="EC" id="3.4.21.89"/>
    </reaction>
</comment>
<protein>
    <recommendedName>
        <fullName evidence="4 6">Signal peptidase I</fullName>
        <ecNumber evidence="4 6">3.4.21.89</ecNumber>
    </recommendedName>
</protein>
<dbReference type="Pfam" id="PF10502">
    <property type="entry name" value="Peptidase_S26"/>
    <property type="match status" value="1"/>
</dbReference>
<dbReference type="GO" id="GO:0005886">
    <property type="term" value="C:plasma membrane"/>
    <property type="evidence" value="ECO:0007669"/>
    <property type="project" value="UniProtKB-SubCell"/>
</dbReference>
<evidence type="ECO:0000256" key="1">
    <source>
        <dbReference type="ARBA" id="ARBA00000677"/>
    </source>
</evidence>
<dbReference type="SUPFAM" id="SSF51306">
    <property type="entry name" value="LexA/Signal peptidase"/>
    <property type="match status" value="1"/>
</dbReference>
<comment type="similarity">
    <text evidence="3 6">Belongs to the peptidase S26 family.</text>
</comment>
<dbReference type="GO" id="GO:0009003">
    <property type="term" value="F:signal peptidase activity"/>
    <property type="evidence" value="ECO:0007669"/>
    <property type="project" value="UniProtKB-EC"/>
</dbReference>
<evidence type="ECO:0000256" key="6">
    <source>
        <dbReference type="RuleBase" id="RU362042"/>
    </source>
</evidence>
<dbReference type="InterPro" id="IPR019758">
    <property type="entry name" value="Pept_S26A_signal_pept_1_CS"/>
</dbReference>
<dbReference type="InterPro" id="IPR036286">
    <property type="entry name" value="LexA/Signal_pep-like_sf"/>
</dbReference>
<keyword evidence="5 6" id="KW-0378">Hydrolase</keyword>
<evidence type="ECO:0000313" key="8">
    <source>
        <dbReference type="EMBL" id="WHY85756.1"/>
    </source>
</evidence>
<dbReference type="NCBIfam" id="TIGR02227">
    <property type="entry name" value="sigpep_I_bact"/>
    <property type="match status" value="1"/>
</dbReference>
<dbReference type="PANTHER" id="PTHR43390:SF1">
    <property type="entry name" value="CHLOROPLAST PROCESSING PEPTIDASE"/>
    <property type="match status" value="1"/>
</dbReference>
<evidence type="ECO:0000256" key="3">
    <source>
        <dbReference type="ARBA" id="ARBA00009370"/>
    </source>
</evidence>
<dbReference type="PANTHER" id="PTHR43390">
    <property type="entry name" value="SIGNAL PEPTIDASE I"/>
    <property type="match status" value="1"/>
</dbReference>
<evidence type="ECO:0000259" key="7">
    <source>
        <dbReference type="Pfam" id="PF10502"/>
    </source>
</evidence>
<dbReference type="PROSITE" id="PS00761">
    <property type="entry name" value="SPASE_I_3"/>
    <property type="match status" value="1"/>
</dbReference>
<evidence type="ECO:0000256" key="5">
    <source>
        <dbReference type="ARBA" id="ARBA00022801"/>
    </source>
</evidence>
<name>A0AA95ML86_9BACI</name>
<evidence type="ECO:0000313" key="9">
    <source>
        <dbReference type="Proteomes" id="UP001178288"/>
    </source>
</evidence>
<gene>
    <name evidence="8" type="primary">lepB</name>
    <name evidence="8" type="ORF">QNH39_24650</name>
</gene>
<dbReference type="KEGG" id="nnv:QNH39_24650"/>
<dbReference type="GO" id="GO:0006465">
    <property type="term" value="P:signal peptide processing"/>
    <property type="evidence" value="ECO:0007669"/>
    <property type="project" value="InterPro"/>
</dbReference>
<dbReference type="PRINTS" id="PR00727">
    <property type="entry name" value="LEADERPTASE"/>
</dbReference>
<dbReference type="Gene3D" id="2.10.109.10">
    <property type="entry name" value="Umud Fragment, subunit A"/>
    <property type="match status" value="1"/>
</dbReference>
<evidence type="ECO:0000256" key="4">
    <source>
        <dbReference type="ARBA" id="ARBA00013208"/>
    </source>
</evidence>